<organism evidence="1 2">
    <name type="scientific">Pseudomonas rubra</name>
    <dbReference type="NCBI Taxonomy" id="2942627"/>
    <lineage>
        <taxon>Bacteria</taxon>
        <taxon>Pseudomonadati</taxon>
        <taxon>Pseudomonadota</taxon>
        <taxon>Gammaproteobacteria</taxon>
        <taxon>Pseudomonadales</taxon>
        <taxon>Pseudomonadaceae</taxon>
        <taxon>Pseudomonas</taxon>
    </lineage>
</organism>
<proteinExistence type="predicted"/>
<keyword evidence="2" id="KW-1185">Reference proteome</keyword>
<dbReference type="EMBL" id="JAMDGZ010000001">
    <property type="protein sequence ID" value="MDD1012187.1"/>
    <property type="molecule type" value="Genomic_DNA"/>
</dbReference>
<accession>A0ABT5P1X4</accession>
<gene>
    <name evidence="1" type="ORF">M5G17_00610</name>
</gene>
<dbReference type="Proteomes" id="UP001148184">
    <property type="component" value="Unassembled WGS sequence"/>
</dbReference>
<evidence type="ECO:0000313" key="2">
    <source>
        <dbReference type="Proteomes" id="UP001148184"/>
    </source>
</evidence>
<evidence type="ECO:0000313" key="1">
    <source>
        <dbReference type="EMBL" id="MDD1012187.1"/>
    </source>
</evidence>
<name>A0ABT5P1X4_9PSED</name>
<reference evidence="1 2" key="1">
    <citation type="submission" date="2022-05" db="EMBL/GenBank/DDBJ databases">
        <title>Novel Pseudomonas spp. Isolated from a Rainbow Trout Aquaculture Facility.</title>
        <authorList>
            <person name="Testerman T."/>
            <person name="Graf J."/>
        </authorList>
    </citation>
    <scope>NUCLEOTIDE SEQUENCE [LARGE SCALE GENOMIC DNA]</scope>
    <source>
        <strain evidence="1 2">ID1025</strain>
    </source>
</reference>
<comment type="caution">
    <text evidence="1">The sequence shown here is derived from an EMBL/GenBank/DDBJ whole genome shotgun (WGS) entry which is preliminary data.</text>
</comment>
<sequence>MPQSVLQAVHVESLVRALPLPPKVARVRTHLVWRNGHESRV</sequence>
<protein>
    <submittedName>
        <fullName evidence="1">Uncharacterized protein</fullName>
    </submittedName>
</protein>
<dbReference type="RefSeq" id="WP_273891102.1">
    <property type="nucleotide sequence ID" value="NZ_JAMDGP010000005.1"/>
</dbReference>